<evidence type="ECO:0000313" key="5">
    <source>
        <dbReference type="EMBL" id="CAL4778570.1"/>
    </source>
</evidence>
<evidence type="ECO:0000313" key="6">
    <source>
        <dbReference type="Proteomes" id="UP001152797"/>
    </source>
</evidence>
<dbReference type="PANTHER" id="PTHR47447">
    <property type="entry name" value="OS03G0856100 PROTEIN"/>
    <property type="match status" value="1"/>
</dbReference>
<organism evidence="3">
    <name type="scientific">Cladocopium goreaui</name>
    <dbReference type="NCBI Taxonomy" id="2562237"/>
    <lineage>
        <taxon>Eukaryota</taxon>
        <taxon>Sar</taxon>
        <taxon>Alveolata</taxon>
        <taxon>Dinophyceae</taxon>
        <taxon>Suessiales</taxon>
        <taxon>Symbiodiniaceae</taxon>
        <taxon>Cladocopium</taxon>
    </lineage>
</organism>
<proteinExistence type="predicted"/>
<dbReference type="AlphaFoldDB" id="A0A9P1CHU4"/>
<reference evidence="3" key="1">
    <citation type="submission" date="2022-10" db="EMBL/GenBank/DDBJ databases">
        <authorList>
            <person name="Chen Y."/>
            <person name="Dougan E. K."/>
            <person name="Chan C."/>
            <person name="Rhodes N."/>
            <person name="Thang M."/>
        </authorList>
    </citation>
    <scope>NUCLEOTIDE SEQUENCE</scope>
</reference>
<dbReference type="Pfam" id="PF13812">
    <property type="entry name" value="PPR_3"/>
    <property type="match status" value="1"/>
</dbReference>
<feature type="repeat" description="PPR" evidence="2">
    <location>
        <begin position="391"/>
        <end position="425"/>
    </location>
</feature>
<name>A0A9P1CHU4_9DINO</name>
<dbReference type="EMBL" id="CAMXCT030001568">
    <property type="protein sequence ID" value="CAL4778570.1"/>
    <property type="molecule type" value="Genomic_DNA"/>
</dbReference>
<dbReference type="NCBIfam" id="TIGR00756">
    <property type="entry name" value="PPR"/>
    <property type="match status" value="1"/>
</dbReference>
<evidence type="ECO:0000256" key="1">
    <source>
        <dbReference type="ARBA" id="ARBA00022737"/>
    </source>
</evidence>
<feature type="repeat" description="PPR" evidence="2">
    <location>
        <begin position="290"/>
        <end position="324"/>
    </location>
</feature>
<keyword evidence="6" id="KW-1185">Reference proteome</keyword>
<dbReference type="EMBL" id="CAMXCT010001568">
    <property type="protein sequence ID" value="CAI3991258.1"/>
    <property type="molecule type" value="Genomic_DNA"/>
</dbReference>
<dbReference type="EMBL" id="CAMXCT020001568">
    <property type="protein sequence ID" value="CAL1144633.1"/>
    <property type="molecule type" value="Genomic_DNA"/>
</dbReference>
<dbReference type="Pfam" id="PF01535">
    <property type="entry name" value="PPR"/>
    <property type="match status" value="1"/>
</dbReference>
<dbReference type="InterPro" id="IPR011990">
    <property type="entry name" value="TPR-like_helical_dom_sf"/>
</dbReference>
<sequence>MAGHGLTEIPAVQWKQRIKNLGESHSWQAAVQLCVDLRYAQLEVDGEIFGAMIHAGTKARAWNMALGHLVEMTQVKLVPYVVSCNSAVASCAKMRAWSIATLLLGTMGKCRVPLNASSFSSIIATIDGSRTRTSASEAGPWFTVLDILTTMQTSAILPDVVSCSSSIRVCDASGHWQKALTLFCDMDAPNAVSHSSCGETRWPLALHLLHRMSGQSILHTVISYGSCISSCQKSGQWLMSLRLLVEIPKQKLAANAICFGGVISACEQVGNWQMALLLLQRMGEVQATPNQITYNAAISACSRDGQLTMALQLLAEMTQLRLANVVAYSSCIAACEKGGHWQMALHLLTLEEWGPNVVSFTNCMKTCEKCSYWQVAVDLLSAMVTSSLVPNVVNFNCALSSCETGGNLALAFQLFATMQKRRVIPDIISINILMDTCTFTGRWHLALNLLSAVPLLRASANHISFNTVISACCTSWQWRRSLDVLSRMGHGLEPNDITCSACVSACGKAWRWQMGLELCTAEAGLRSLVLCSCVVACDSAAVQRSELLSAVAAVQRDHLRTLVRSVASGRVVNGFLGNDWVGPSDLMNIKPCKKKRGDPSRYGEVLAFLYRYLELDPEKIEKS</sequence>
<dbReference type="PANTHER" id="PTHR47447:SF17">
    <property type="entry name" value="OS12G0638900 PROTEIN"/>
    <property type="match status" value="1"/>
</dbReference>
<evidence type="ECO:0000313" key="3">
    <source>
        <dbReference type="EMBL" id="CAI3991258.1"/>
    </source>
</evidence>
<dbReference type="Proteomes" id="UP001152797">
    <property type="component" value="Unassembled WGS sequence"/>
</dbReference>
<accession>A0A9P1CHU4</accession>
<keyword evidence="1" id="KW-0677">Repeat</keyword>
<evidence type="ECO:0000256" key="2">
    <source>
        <dbReference type="PROSITE-ProRule" id="PRU00708"/>
    </source>
</evidence>
<comment type="caution">
    <text evidence="3">The sequence shown here is derived from an EMBL/GenBank/DDBJ whole genome shotgun (WGS) entry which is preliminary data.</text>
</comment>
<dbReference type="Gene3D" id="1.25.40.10">
    <property type="entry name" value="Tetratricopeptide repeat domain"/>
    <property type="match status" value="3"/>
</dbReference>
<protein>
    <submittedName>
        <fullName evidence="5">Pentatricopeptide repeat-containing protein, chloroplastic</fullName>
    </submittedName>
</protein>
<reference evidence="4" key="2">
    <citation type="submission" date="2024-04" db="EMBL/GenBank/DDBJ databases">
        <authorList>
            <person name="Chen Y."/>
            <person name="Shah S."/>
            <person name="Dougan E. K."/>
            <person name="Thang M."/>
            <person name="Chan C."/>
        </authorList>
    </citation>
    <scope>NUCLEOTIDE SEQUENCE [LARGE SCALE GENOMIC DNA]</scope>
</reference>
<dbReference type="OrthoDB" id="185373at2759"/>
<dbReference type="InterPro" id="IPR002885">
    <property type="entry name" value="PPR_rpt"/>
</dbReference>
<dbReference type="PROSITE" id="PS51375">
    <property type="entry name" value="PPR"/>
    <property type="match status" value="2"/>
</dbReference>
<gene>
    <name evidence="3" type="ORF">C1SCF055_LOCUS18181</name>
</gene>
<evidence type="ECO:0000313" key="4">
    <source>
        <dbReference type="EMBL" id="CAL1144633.1"/>
    </source>
</evidence>
<dbReference type="Pfam" id="PF13041">
    <property type="entry name" value="PPR_2"/>
    <property type="match status" value="1"/>
</dbReference>